<feature type="transmembrane region" description="Helical" evidence="5">
    <location>
        <begin position="263"/>
        <end position="282"/>
    </location>
</feature>
<feature type="transmembrane region" description="Helical" evidence="5">
    <location>
        <begin position="100"/>
        <end position="119"/>
    </location>
</feature>
<dbReference type="InterPro" id="IPR004837">
    <property type="entry name" value="NaCa_Exmemb"/>
</dbReference>
<feature type="transmembrane region" description="Helical" evidence="5">
    <location>
        <begin position="125"/>
        <end position="143"/>
    </location>
</feature>
<accession>A0A4Q0Z9S7</accession>
<dbReference type="PANTHER" id="PTHR10846">
    <property type="entry name" value="SODIUM/POTASSIUM/CALCIUM EXCHANGER"/>
    <property type="match status" value="1"/>
</dbReference>
<dbReference type="InterPro" id="IPR004481">
    <property type="entry name" value="K/Na/Ca-exchanger"/>
</dbReference>
<evidence type="ECO:0000259" key="6">
    <source>
        <dbReference type="Pfam" id="PF01699"/>
    </source>
</evidence>
<protein>
    <submittedName>
        <fullName evidence="7">Sodium:proton exchanger</fullName>
    </submittedName>
</protein>
<dbReference type="GO" id="GO:0008273">
    <property type="term" value="F:calcium, potassium:sodium antiporter activity"/>
    <property type="evidence" value="ECO:0007669"/>
    <property type="project" value="TreeGrafter"/>
</dbReference>
<gene>
    <name evidence="7" type="ORF">CRU90_12180</name>
</gene>
<feature type="transmembrane region" description="Helical" evidence="5">
    <location>
        <begin position="289"/>
        <end position="306"/>
    </location>
</feature>
<feature type="domain" description="Sodium/calcium exchanger membrane region" evidence="6">
    <location>
        <begin position="167"/>
        <end position="301"/>
    </location>
</feature>
<keyword evidence="3 5" id="KW-1133">Transmembrane helix</keyword>
<feature type="transmembrane region" description="Helical" evidence="5">
    <location>
        <begin position="66"/>
        <end position="88"/>
    </location>
</feature>
<evidence type="ECO:0000256" key="3">
    <source>
        <dbReference type="ARBA" id="ARBA00022989"/>
    </source>
</evidence>
<keyword evidence="4 5" id="KW-0472">Membrane</keyword>
<dbReference type="Proteomes" id="UP000290870">
    <property type="component" value="Unassembled WGS sequence"/>
</dbReference>
<dbReference type="RefSeq" id="WP_128987547.1">
    <property type="nucleotide sequence ID" value="NZ_PDJZ01000022.1"/>
</dbReference>
<reference evidence="7 8" key="1">
    <citation type="submission" date="2017-10" db="EMBL/GenBank/DDBJ databases">
        <title>Genomics of the genus Arcobacter.</title>
        <authorList>
            <person name="Perez-Cataluna A."/>
            <person name="Figueras M.J."/>
        </authorList>
    </citation>
    <scope>NUCLEOTIDE SEQUENCE [LARGE SCALE GENOMIC DNA]</scope>
    <source>
        <strain evidence="7 8">F26</strain>
    </source>
</reference>
<evidence type="ECO:0000256" key="5">
    <source>
        <dbReference type="SAM" id="Phobius"/>
    </source>
</evidence>
<dbReference type="Gene3D" id="1.20.1420.30">
    <property type="entry name" value="NCX, central ion-binding region"/>
    <property type="match status" value="2"/>
</dbReference>
<organism evidence="7 8">
    <name type="scientific">Arcobacter cloacae</name>
    <dbReference type="NCBI Taxonomy" id="1054034"/>
    <lineage>
        <taxon>Bacteria</taxon>
        <taxon>Pseudomonadati</taxon>
        <taxon>Campylobacterota</taxon>
        <taxon>Epsilonproteobacteria</taxon>
        <taxon>Campylobacterales</taxon>
        <taxon>Arcobacteraceae</taxon>
        <taxon>Arcobacter</taxon>
    </lineage>
</organism>
<dbReference type="PANTHER" id="PTHR10846:SF8">
    <property type="entry name" value="INNER MEMBRANE PROTEIN YRBG"/>
    <property type="match status" value="1"/>
</dbReference>
<dbReference type="EMBL" id="PDJZ01000022">
    <property type="protein sequence ID" value="RXJ82907.1"/>
    <property type="molecule type" value="Genomic_DNA"/>
</dbReference>
<evidence type="ECO:0000313" key="8">
    <source>
        <dbReference type="Proteomes" id="UP000290870"/>
    </source>
</evidence>
<feature type="transmembrane region" description="Helical" evidence="5">
    <location>
        <begin position="163"/>
        <end position="185"/>
    </location>
</feature>
<feature type="transmembrane region" description="Helical" evidence="5">
    <location>
        <begin position="197"/>
        <end position="218"/>
    </location>
</feature>
<evidence type="ECO:0000313" key="7">
    <source>
        <dbReference type="EMBL" id="RXJ82907.1"/>
    </source>
</evidence>
<evidence type="ECO:0000256" key="4">
    <source>
        <dbReference type="ARBA" id="ARBA00023136"/>
    </source>
</evidence>
<name>A0A4Q0Z9S7_9BACT</name>
<dbReference type="GO" id="GO:0006874">
    <property type="term" value="P:intracellular calcium ion homeostasis"/>
    <property type="evidence" value="ECO:0007669"/>
    <property type="project" value="TreeGrafter"/>
</dbReference>
<dbReference type="NCBIfam" id="TIGR00367">
    <property type="entry name" value="calcium/sodium antiporter"/>
    <property type="match status" value="1"/>
</dbReference>
<dbReference type="Pfam" id="PF01699">
    <property type="entry name" value="Na_Ca_ex"/>
    <property type="match status" value="2"/>
</dbReference>
<evidence type="ECO:0000256" key="1">
    <source>
        <dbReference type="ARBA" id="ARBA00004141"/>
    </source>
</evidence>
<dbReference type="OrthoDB" id="9794225at2"/>
<comment type="caution">
    <text evidence="7">The sequence shown here is derived from an EMBL/GenBank/DDBJ whole genome shotgun (WGS) entry which is preliminary data.</text>
</comment>
<dbReference type="AlphaFoldDB" id="A0A4Q0Z9S7"/>
<sequence>MDLIIFTISMAALIYGADFVIKESERIALHFNISSFVIGATLVAVGTSLPEMAVSMSASAKGSADIAVANVIGSTIFNISLVLGLVFLLAKKINPHRDLFAKDSAWSLFPILIFILMGIDGKLSMFDGILFLLLMGAYLMFLINSNSLEEDIDEELLKEKFNWLKTAILLLIGFVFVIVGANFAIDSAGNIARSFGVSEWMIGLFLVAFGTSLPELTISIKSAINNNADLAIGNIIGSNVANFTMVLGLSAIINPLNVNFSSYYFDITAAFIATLMLVFITANKLYNKSAGIALLVILGLVIQNSLV</sequence>
<feature type="domain" description="Sodium/calcium exchanger membrane region" evidence="6">
    <location>
        <begin position="3"/>
        <end position="143"/>
    </location>
</feature>
<keyword evidence="2 5" id="KW-0812">Transmembrane</keyword>
<dbReference type="InterPro" id="IPR044880">
    <property type="entry name" value="NCX_ion-bd_dom_sf"/>
</dbReference>
<dbReference type="GO" id="GO:0005262">
    <property type="term" value="F:calcium channel activity"/>
    <property type="evidence" value="ECO:0007669"/>
    <property type="project" value="TreeGrafter"/>
</dbReference>
<evidence type="ECO:0000256" key="2">
    <source>
        <dbReference type="ARBA" id="ARBA00022692"/>
    </source>
</evidence>
<feature type="transmembrane region" description="Helical" evidence="5">
    <location>
        <begin position="230"/>
        <end position="251"/>
    </location>
</feature>
<feature type="transmembrane region" description="Helical" evidence="5">
    <location>
        <begin position="27"/>
        <end position="46"/>
    </location>
</feature>
<dbReference type="GO" id="GO:0005886">
    <property type="term" value="C:plasma membrane"/>
    <property type="evidence" value="ECO:0007669"/>
    <property type="project" value="TreeGrafter"/>
</dbReference>
<comment type="subcellular location">
    <subcellularLocation>
        <location evidence="1">Membrane</location>
        <topology evidence="1">Multi-pass membrane protein</topology>
    </subcellularLocation>
</comment>
<proteinExistence type="predicted"/>